<dbReference type="Proteomes" id="UP000824176">
    <property type="component" value="Unassembled WGS sequence"/>
</dbReference>
<dbReference type="AlphaFoldDB" id="A0A9D2GTR3"/>
<dbReference type="PIRSF" id="PIRSF018688">
    <property type="entry name" value="UCP018688"/>
    <property type="match status" value="1"/>
</dbReference>
<dbReference type="PANTHER" id="PTHR41373">
    <property type="entry name" value="DUF2156 DOMAIN-CONTAINING PROTEIN"/>
    <property type="match status" value="1"/>
</dbReference>
<reference evidence="2" key="2">
    <citation type="submission" date="2021-04" db="EMBL/GenBank/DDBJ databases">
        <authorList>
            <person name="Gilroy R."/>
        </authorList>
    </citation>
    <scope>NUCLEOTIDE SEQUENCE</scope>
    <source>
        <strain evidence="2">ChiW4-1371</strain>
    </source>
</reference>
<accession>A0A9D2GTR3</accession>
<dbReference type="PANTHER" id="PTHR41373:SF1">
    <property type="entry name" value="PHOSPHATIDYLGLYCEROL LYSYLTRANSFERASE C-TERMINAL DOMAIN-CONTAINING PROTEIN"/>
    <property type="match status" value="1"/>
</dbReference>
<dbReference type="Pfam" id="PF09924">
    <property type="entry name" value="LPG_synthase_C"/>
    <property type="match status" value="1"/>
</dbReference>
<dbReference type="SUPFAM" id="SSF55729">
    <property type="entry name" value="Acyl-CoA N-acyltransferases (Nat)"/>
    <property type="match status" value="2"/>
</dbReference>
<evidence type="ECO:0000259" key="1">
    <source>
        <dbReference type="Pfam" id="PF09924"/>
    </source>
</evidence>
<dbReference type="InterPro" id="IPR016732">
    <property type="entry name" value="UCP018688"/>
</dbReference>
<organism evidence="2 3">
    <name type="scientific">Candidatus Mucispirillum faecigallinarum</name>
    <dbReference type="NCBI Taxonomy" id="2838699"/>
    <lineage>
        <taxon>Bacteria</taxon>
        <taxon>Pseudomonadati</taxon>
        <taxon>Deferribacterota</taxon>
        <taxon>Deferribacteres</taxon>
        <taxon>Deferribacterales</taxon>
        <taxon>Mucispirillaceae</taxon>
        <taxon>Mucispirillum</taxon>
    </lineage>
</organism>
<dbReference type="EMBL" id="DXAQ01000053">
    <property type="protein sequence ID" value="HIZ88989.1"/>
    <property type="molecule type" value="Genomic_DNA"/>
</dbReference>
<dbReference type="InterPro" id="IPR016181">
    <property type="entry name" value="Acyl_CoA_acyltransferase"/>
</dbReference>
<protein>
    <submittedName>
        <fullName evidence="2">DUF2156 domain-containing protein</fullName>
    </submittedName>
</protein>
<sequence length="286" mass="33702">MDFKDLEYEHRASLAPILRAKNSCLSEYSFTNAYLFRKPHKYQVAVSDGCTFLHGVTYDNKTYMMPVCPLEIIPTAKLIEMAALVDFFFPIQEEWLSFFPEDKFTYSYLDGDSDYIYLTERLATLAGRKLAKKRNLLKQYNEGYKTEDFDLTPERFNDAKYILDTWEKEIQQTENHGSDYPETLEALEKMTEFNLRGMISYADDKPSGFVLGEELNDNTFALHFAKGIREYKGIYQHLYNSFSIKLNDEYKFLNFEQDLGKDTLRQAKSTYYPDEMRKKYRVALIK</sequence>
<name>A0A9D2GTR3_9BACT</name>
<feature type="domain" description="Phosphatidylglycerol lysyltransferase C-terminal" evidence="1">
    <location>
        <begin position="26"/>
        <end position="282"/>
    </location>
</feature>
<gene>
    <name evidence="2" type="ORF">H9804_03510</name>
</gene>
<evidence type="ECO:0000313" key="3">
    <source>
        <dbReference type="Proteomes" id="UP000824176"/>
    </source>
</evidence>
<reference evidence="2" key="1">
    <citation type="journal article" date="2021" name="PeerJ">
        <title>Extensive microbial diversity within the chicken gut microbiome revealed by metagenomics and culture.</title>
        <authorList>
            <person name="Gilroy R."/>
            <person name="Ravi A."/>
            <person name="Getino M."/>
            <person name="Pursley I."/>
            <person name="Horton D.L."/>
            <person name="Alikhan N.F."/>
            <person name="Baker D."/>
            <person name="Gharbi K."/>
            <person name="Hall N."/>
            <person name="Watson M."/>
            <person name="Adriaenssens E.M."/>
            <person name="Foster-Nyarko E."/>
            <person name="Jarju S."/>
            <person name="Secka A."/>
            <person name="Antonio M."/>
            <person name="Oren A."/>
            <person name="Chaudhuri R.R."/>
            <person name="La Ragione R."/>
            <person name="Hildebrand F."/>
            <person name="Pallen M.J."/>
        </authorList>
    </citation>
    <scope>NUCLEOTIDE SEQUENCE</scope>
    <source>
        <strain evidence="2">ChiW4-1371</strain>
    </source>
</reference>
<comment type="caution">
    <text evidence="2">The sequence shown here is derived from an EMBL/GenBank/DDBJ whole genome shotgun (WGS) entry which is preliminary data.</text>
</comment>
<dbReference type="InterPro" id="IPR024320">
    <property type="entry name" value="LPG_synthase_C"/>
</dbReference>
<evidence type="ECO:0000313" key="2">
    <source>
        <dbReference type="EMBL" id="HIZ88989.1"/>
    </source>
</evidence>
<proteinExistence type="predicted"/>
<dbReference type="Gene3D" id="3.40.630.30">
    <property type="match status" value="1"/>
</dbReference>